<reference evidence="1" key="1">
    <citation type="submission" date="2011-01" db="EMBL/GenBank/DDBJ databases">
        <authorList>
            <person name="Muzny D."/>
            <person name="Qin X."/>
            <person name="Buhay C."/>
            <person name="Dugan-Rocha S."/>
            <person name="Ding Y."/>
            <person name="Chen G."/>
            <person name="Hawes A."/>
            <person name="Holder M."/>
            <person name="Jhangiani S."/>
            <person name="Johnson A."/>
            <person name="Khan Z."/>
            <person name="Li Z."/>
            <person name="Liu W."/>
            <person name="Liu X."/>
            <person name="Perez L."/>
            <person name="Shen H."/>
            <person name="Wang Q."/>
            <person name="Watt J."/>
            <person name="Xi L."/>
            <person name="Xin Y."/>
            <person name="Zhou J."/>
            <person name="Deng J."/>
            <person name="Jiang H."/>
            <person name="Liu Y."/>
            <person name="Qu J."/>
            <person name="Song X.-Z."/>
            <person name="Zhang L."/>
            <person name="Villasana D."/>
            <person name="Johnson A."/>
            <person name="Liu J."/>
            <person name="Liyanage D."/>
            <person name="Lorensuhewa L."/>
            <person name="Robinson T."/>
            <person name="Song A."/>
            <person name="Song B.-B."/>
            <person name="Dinh H."/>
            <person name="Thornton R."/>
            <person name="Coyle M."/>
            <person name="Francisco L."/>
            <person name="Jackson L."/>
            <person name="Javaid M."/>
            <person name="Korchina V."/>
            <person name="Kovar C."/>
            <person name="Mata R."/>
            <person name="Mathew T."/>
            <person name="Ngo R."/>
            <person name="Nguyen L."/>
            <person name="Nguyen N."/>
            <person name="Okwuonu G."/>
            <person name="Ongeri F."/>
            <person name="Pham C."/>
            <person name="Simmons D."/>
            <person name="Wilczek-Boney K."/>
            <person name="Hale W."/>
            <person name="Jakkamsetti A."/>
            <person name="Pham P."/>
            <person name="Ruth R."/>
            <person name="San Lucas F."/>
            <person name="Warren J."/>
            <person name="Zhang J."/>
            <person name="Zhao Z."/>
            <person name="Zhou C."/>
            <person name="Zhu D."/>
            <person name="Lee S."/>
            <person name="Bess C."/>
            <person name="Blankenburg K."/>
            <person name="Forbes L."/>
            <person name="Fu Q."/>
            <person name="Gubbala S."/>
            <person name="Hirani K."/>
            <person name="Jayaseelan J.C."/>
            <person name="Lara F."/>
            <person name="Munidasa M."/>
            <person name="Palculict T."/>
            <person name="Patil S."/>
            <person name="Pu L.-L."/>
            <person name="Saada N."/>
            <person name="Tang L."/>
            <person name="Weissenberger G."/>
            <person name="Zhu Y."/>
            <person name="Hemphill L."/>
            <person name="Shang Y."/>
            <person name="Youmans B."/>
            <person name="Ayvaz T."/>
            <person name="Ross M."/>
            <person name="Santibanez J."/>
            <person name="Aqrawi P."/>
            <person name="Gross S."/>
            <person name="Joshi V."/>
            <person name="Fowler G."/>
            <person name="Nazareth L."/>
            <person name="Reid J."/>
            <person name="Worley K."/>
            <person name="Petrosino J."/>
            <person name="Highlander S."/>
            <person name="Gibbs R."/>
        </authorList>
    </citation>
    <scope>NUCLEOTIDE SEQUENCE [LARGE SCALE GENOMIC DNA]</scope>
    <source>
        <strain evidence="1">ATCC 33707</strain>
    </source>
</reference>
<dbReference type="AlphaFoldDB" id="E9T6C6"/>
<dbReference type="EMBL" id="ADNW02000024">
    <property type="protein sequence ID" value="EGD22113.1"/>
    <property type="molecule type" value="Genomic_DNA"/>
</dbReference>
<proteinExistence type="predicted"/>
<comment type="caution">
    <text evidence="1">The sequence shown here is derived from an EMBL/GenBank/DDBJ whole genome shotgun (WGS) entry which is preliminary data.</text>
</comment>
<evidence type="ECO:0000313" key="2">
    <source>
        <dbReference type="Proteomes" id="UP000004245"/>
    </source>
</evidence>
<gene>
    <name evidence="1" type="ORF">HMPREF0724_14332</name>
</gene>
<dbReference type="HOGENOM" id="CLU_3257034_0_0_11"/>
<keyword evidence="2" id="KW-1185">Reference proteome</keyword>
<name>E9T6C6_RHOHA</name>
<accession>E9T6C6</accession>
<sequence length="42" mass="4424">MLPQGLPAVTLVSAESDVCHTGIPRRSGDTGWAYRSLPALEA</sequence>
<dbReference type="Proteomes" id="UP000004245">
    <property type="component" value="Unassembled WGS sequence"/>
</dbReference>
<evidence type="ECO:0000313" key="1">
    <source>
        <dbReference type="EMBL" id="EGD22113.1"/>
    </source>
</evidence>
<organism evidence="1 2">
    <name type="scientific">Prescottella equi ATCC 33707</name>
    <dbReference type="NCBI Taxonomy" id="525370"/>
    <lineage>
        <taxon>Bacteria</taxon>
        <taxon>Bacillati</taxon>
        <taxon>Actinomycetota</taxon>
        <taxon>Actinomycetes</taxon>
        <taxon>Mycobacteriales</taxon>
        <taxon>Nocardiaceae</taxon>
        <taxon>Prescottella</taxon>
    </lineage>
</organism>
<protein>
    <submittedName>
        <fullName evidence="1">Uncharacterized protein</fullName>
    </submittedName>
</protein>